<evidence type="ECO:0000256" key="1">
    <source>
        <dbReference type="ARBA" id="ARBA00004442"/>
    </source>
</evidence>
<dbReference type="AlphaFoldDB" id="A0A1V9FMW8"/>
<protein>
    <recommendedName>
        <fullName evidence="10">Carbohydrate-binding protein SusD</fullName>
    </recommendedName>
</protein>
<keyword evidence="9" id="KW-1185">Reference proteome</keyword>
<reference evidence="8 9" key="1">
    <citation type="submission" date="2016-03" db="EMBL/GenBank/DDBJ databases">
        <title>Niastella vici sp. nov., isolated from farmland soil.</title>
        <authorList>
            <person name="Chen L."/>
            <person name="Wang D."/>
            <person name="Yang S."/>
            <person name="Wang G."/>
        </authorList>
    </citation>
    <scope>NUCLEOTIDE SEQUENCE [LARGE SCALE GENOMIC DNA]</scope>
    <source>
        <strain evidence="8 9">DJ57</strain>
    </source>
</reference>
<dbReference type="InterPro" id="IPR033985">
    <property type="entry name" value="SusD-like_N"/>
</dbReference>
<dbReference type="GO" id="GO:0009279">
    <property type="term" value="C:cell outer membrane"/>
    <property type="evidence" value="ECO:0007669"/>
    <property type="project" value="UniProtKB-SubCell"/>
</dbReference>
<proteinExistence type="inferred from homology"/>
<evidence type="ECO:0000313" key="8">
    <source>
        <dbReference type="EMBL" id="OQP59682.1"/>
    </source>
</evidence>
<evidence type="ECO:0000256" key="2">
    <source>
        <dbReference type="ARBA" id="ARBA00006275"/>
    </source>
</evidence>
<dbReference type="SUPFAM" id="SSF48452">
    <property type="entry name" value="TPR-like"/>
    <property type="match status" value="1"/>
</dbReference>
<dbReference type="STRING" id="1703345.A3860_36545"/>
<comment type="similarity">
    <text evidence="2">Belongs to the SusD family.</text>
</comment>
<dbReference type="EMBL" id="LVYD01000074">
    <property type="protein sequence ID" value="OQP59682.1"/>
    <property type="molecule type" value="Genomic_DNA"/>
</dbReference>
<evidence type="ECO:0000259" key="6">
    <source>
        <dbReference type="Pfam" id="PF07980"/>
    </source>
</evidence>
<keyword evidence="4" id="KW-0472">Membrane</keyword>
<evidence type="ECO:0008006" key="10">
    <source>
        <dbReference type="Google" id="ProtNLM"/>
    </source>
</evidence>
<keyword evidence="3" id="KW-0732">Signal</keyword>
<evidence type="ECO:0000313" key="9">
    <source>
        <dbReference type="Proteomes" id="UP000192796"/>
    </source>
</evidence>
<accession>A0A1V9FMW8</accession>
<organism evidence="8 9">
    <name type="scientific">Niastella vici</name>
    <dbReference type="NCBI Taxonomy" id="1703345"/>
    <lineage>
        <taxon>Bacteria</taxon>
        <taxon>Pseudomonadati</taxon>
        <taxon>Bacteroidota</taxon>
        <taxon>Chitinophagia</taxon>
        <taxon>Chitinophagales</taxon>
        <taxon>Chitinophagaceae</taxon>
        <taxon>Niastella</taxon>
    </lineage>
</organism>
<dbReference type="Gene3D" id="1.25.40.390">
    <property type="match status" value="1"/>
</dbReference>
<evidence type="ECO:0000256" key="3">
    <source>
        <dbReference type="ARBA" id="ARBA00022729"/>
    </source>
</evidence>
<dbReference type="InterPro" id="IPR011990">
    <property type="entry name" value="TPR-like_helical_dom_sf"/>
</dbReference>
<evidence type="ECO:0000256" key="5">
    <source>
        <dbReference type="ARBA" id="ARBA00023237"/>
    </source>
</evidence>
<gene>
    <name evidence="8" type="ORF">A3860_36545</name>
</gene>
<dbReference type="InterPro" id="IPR012944">
    <property type="entry name" value="SusD_RagB_dom"/>
</dbReference>
<evidence type="ECO:0000256" key="4">
    <source>
        <dbReference type="ARBA" id="ARBA00023136"/>
    </source>
</evidence>
<sequence length="489" mass="54956">MIVLFSTCLMMGCKKLVESDPPSDSVTDVTVYSSDATAISVLNGIYSTANNFTFQGAGSINVLAGLDADELTLYNGVTSDYTKLGHYRNQLSQIVNKPFSGAENWPFLYSFIFKCNAAIEGLYGSEHLTPAVKQQLLGEAQFFRALNYFYLVNLFGDVPLPITTDPEINTKLARSSREKVYEQIIADLQQAEEKLSADYLNETLLGTSQERTRPTKWAATALLARVYLYTKAWGKAEEKATSVINNKSFFELLPLNSVFLKNSREAIWQLQPTAINFNTVDAQLFIIPQTGPSVFFNPVFLSDTLINSFEPDDLRAKNGNWINTTIYKLTPTLNDTVAYAYKYKLNLPDASITATTGPANMKEYFMMLRLGEQYLIRAEARAQQGNLMGAKEDLNSIRKRAFSPEKPVTVNDKDGLLAAILHERQVELFTEHGHRWLDLKRTGKVDEVMKGITPFKANGAPWQSYQQWYPLPLTIDLQRAPNLVQNEGY</sequence>
<comment type="caution">
    <text evidence="8">The sequence shown here is derived from an EMBL/GenBank/DDBJ whole genome shotgun (WGS) entry which is preliminary data.</text>
</comment>
<dbReference type="Pfam" id="PF14322">
    <property type="entry name" value="SusD-like_3"/>
    <property type="match status" value="1"/>
</dbReference>
<evidence type="ECO:0000259" key="7">
    <source>
        <dbReference type="Pfam" id="PF14322"/>
    </source>
</evidence>
<dbReference type="Proteomes" id="UP000192796">
    <property type="component" value="Unassembled WGS sequence"/>
</dbReference>
<dbReference type="Pfam" id="PF07980">
    <property type="entry name" value="SusD_RagB"/>
    <property type="match status" value="1"/>
</dbReference>
<name>A0A1V9FMW8_9BACT</name>
<comment type="subcellular location">
    <subcellularLocation>
        <location evidence="1">Cell outer membrane</location>
    </subcellularLocation>
</comment>
<keyword evidence="5" id="KW-0998">Cell outer membrane</keyword>
<dbReference type="CDD" id="cd08977">
    <property type="entry name" value="SusD"/>
    <property type="match status" value="1"/>
</dbReference>
<feature type="domain" description="SusD-like N-terminal" evidence="7">
    <location>
        <begin position="63"/>
        <end position="228"/>
    </location>
</feature>
<feature type="domain" description="RagB/SusD" evidence="6">
    <location>
        <begin position="338"/>
        <end position="489"/>
    </location>
</feature>